<accession>A0ABU0FWB4</accession>
<protein>
    <submittedName>
        <fullName evidence="1">Uncharacterized protein</fullName>
    </submittedName>
</protein>
<dbReference type="Proteomes" id="UP001242313">
    <property type="component" value="Unassembled WGS sequence"/>
</dbReference>
<sequence>MVKCHYVVILQARHGHIVEAISSPVTLFIELTQLQPNSEAVGFFNRYTIHKGLCCKNVNGSTDDCDEILTFTETSFS</sequence>
<evidence type="ECO:0000313" key="1">
    <source>
        <dbReference type="EMBL" id="MDQ0413649.1"/>
    </source>
</evidence>
<keyword evidence="2" id="KW-1185">Reference proteome</keyword>
<name>A0ABU0FWB4_9BACI</name>
<proteinExistence type="predicted"/>
<gene>
    <name evidence="1" type="ORF">J2S25_001853</name>
</gene>
<reference evidence="1 2" key="1">
    <citation type="submission" date="2023-07" db="EMBL/GenBank/DDBJ databases">
        <title>Genomic Encyclopedia of Type Strains, Phase IV (KMG-IV): sequencing the most valuable type-strain genomes for metagenomic binning, comparative biology and taxonomic classification.</title>
        <authorList>
            <person name="Goeker M."/>
        </authorList>
    </citation>
    <scope>NUCLEOTIDE SEQUENCE [LARGE SCALE GENOMIC DNA]</scope>
    <source>
        <strain evidence="1 2">DSM 19598</strain>
    </source>
</reference>
<dbReference type="EMBL" id="JAUSUN010000008">
    <property type="protein sequence ID" value="MDQ0413649.1"/>
    <property type="molecule type" value="Genomic_DNA"/>
</dbReference>
<comment type="caution">
    <text evidence="1">The sequence shown here is derived from an EMBL/GenBank/DDBJ whole genome shotgun (WGS) entry which is preliminary data.</text>
</comment>
<organism evidence="1 2">
    <name type="scientific">Mesobacillus stamsii</name>
    <dbReference type="NCBI Taxonomy" id="225347"/>
    <lineage>
        <taxon>Bacteria</taxon>
        <taxon>Bacillati</taxon>
        <taxon>Bacillota</taxon>
        <taxon>Bacilli</taxon>
        <taxon>Bacillales</taxon>
        <taxon>Bacillaceae</taxon>
        <taxon>Mesobacillus</taxon>
    </lineage>
</organism>
<evidence type="ECO:0000313" key="2">
    <source>
        <dbReference type="Proteomes" id="UP001242313"/>
    </source>
</evidence>